<keyword evidence="1" id="KW-1133">Transmembrane helix</keyword>
<keyword evidence="1" id="KW-0472">Membrane</keyword>
<organism evidence="3 4">
    <name type="scientific">Aquimarina litoralis</name>
    <dbReference type="NCBI Taxonomy" id="584605"/>
    <lineage>
        <taxon>Bacteria</taxon>
        <taxon>Pseudomonadati</taxon>
        <taxon>Bacteroidota</taxon>
        <taxon>Flavobacteriia</taxon>
        <taxon>Flavobacteriales</taxon>
        <taxon>Flavobacteriaceae</taxon>
        <taxon>Aquimarina</taxon>
    </lineage>
</organism>
<accession>A0ABN1IWY4</accession>
<evidence type="ECO:0000313" key="4">
    <source>
        <dbReference type="Proteomes" id="UP001501758"/>
    </source>
</evidence>
<feature type="transmembrane region" description="Helical" evidence="1">
    <location>
        <begin position="176"/>
        <end position="193"/>
    </location>
</feature>
<name>A0ABN1IWY4_9FLAO</name>
<keyword evidence="1" id="KW-0812">Transmembrane</keyword>
<feature type="transmembrane region" description="Helical" evidence="1">
    <location>
        <begin position="105"/>
        <end position="126"/>
    </location>
</feature>
<dbReference type="InterPro" id="IPR003675">
    <property type="entry name" value="Rce1/LyrA-like_dom"/>
</dbReference>
<gene>
    <name evidence="3" type="ORF">GCM10009430_26200</name>
</gene>
<evidence type="ECO:0000256" key="1">
    <source>
        <dbReference type="SAM" id="Phobius"/>
    </source>
</evidence>
<dbReference type="RefSeq" id="WP_343912744.1">
    <property type="nucleotide sequence ID" value="NZ_BAAAGE010000002.1"/>
</dbReference>
<evidence type="ECO:0000313" key="3">
    <source>
        <dbReference type="EMBL" id="GAA0723092.1"/>
    </source>
</evidence>
<reference evidence="3 4" key="1">
    <citation type="journal article" date="2019" name="Int. J. Syst. Evol. Microbiol.">
        <title>The Global Catalogue of Microorganisms (GCM) 10K type strain sequencing project: providing services to taxonomists for standard genome sequencing and annotation.</title>
        <authorList>
            <consortium name="The Broad Institute Genomics Platform"/>
            <consortium name="The Broad Institute Genome Sequencing Center for Infectious Disease"/>
            <person name="Wu L."/>
            <person name="Ma J."/>
        </authorList>
    </citation>
    <scope>NUCLEOTIDE SEQUENCE [LARGE SCALE GENOMIC DNA]</scope>
    <source>
        <strain evidence="3 4">JCM 15974</strain>
    </source>
</reference>
<keyword evidence="4" id="KW-1185">Reference proteome</keyword>
<feature type="transmembrane region" description="Helical" evidence="1">
    <location>
        <begin position="81"/>
        <end position="99"/>
    </location>
</feature>
<protein>
    <recommendedName>
        <fullName evidence="2">CAAX prenyl protease 2/Lysostaphin resistance protein A-like domain-containing protein</fullName>
    </recommendedName>
</protein>
<feature type="domain" description="CAAX prenyl protease 2/Lysostaphin resistance protein A-like" evidence="2">
    <location>
        <begin position="109"/>
        <end position="210"/>
    </location>
</feature>
<dbReference type="Proteomes" id="UP001501758">
    <property type="component" value="Unassembled WGS sequence"/>
</dbReference>
<comment type="caution">
    <text evidence="3">The sequence shown here is derived from an EMBL/GenBank/DDBJ whole genome shotgun (WGS) entry which is preliminary data.</text>
</comment>
<feature type="transmembrane region" description="Helical" evidence="1">
    <location>
        <begin position="232"/>
        <end position="249"/>
    </location>
</feature>
<dbReference type="EMBL" id="BAAAGE010000002">
    <property type="protein sequence ID" value="GAA0723092.1"/>
    <property type="molecule type" value="Genomic_DNA"/>
</dbReference>
<proteinExistence type="predicted"/>
<dbReference type="Pfam" id="PF02517">
    <property type="entry name" value="Rce1-like"/>
    <property type="match status" value="1"/>
</dbReference>
<evidence type="ECO:0000259" key="2">
    <source>
        <dbReference type="Pfam" id="PF02517"/>
    </source>
</evidence>
<feature type="transmembrane region" description="Helical" evidence="1">
    <location>
        <begin position="147"/>
        <end position="164"/>
    </location>
</feature>
<feature type="transmembrane region" description="Helical" evidence="1">
    <location>
        <begin position="39"/>
        <end position="61"/>
    </location>
</feature>
<sequence length="262" mass="30097">MLKSKFWNQLILFVIVLLATLMGKQYIIKLLMQKEIVSYEIHTLLNIGSNLLIVLVSILLIRKNELSEIAGIKNTKLKKKYFLIFPVVYLVLLNVLLMDEINRELLVLNIILFVIYSLSIGFAEEFSIRGFLQSHLIKHFGSKKKGIIMSVLISSLFFGLLHTIKFDKGIYGELSQVGYATFIGIMFGMLLVMTRRIYPLIIIHAIVDFVGDFDTIGVSMKNRTINSVSFEDAILITLLVLPCLLYGIFMMKKYQFQVIEWN</sequence>